<name>A0A5J4IZT1_9FLAO</name>
<dbReference type="EMBL" id="BKCG01000002">
    <property type="protein sequence ID" value="GER59061.1"/>
    <property type="molecule type" value="Genomic_DNA"/>
</dbReference>
<protein>
    <recommendedName>
        <fullName evidence="1">YdhG-like domain-containing protein</fullName>
    </recommendedName>
</protein>
<keyword evidence="3" id="KW-1185">Reference proteome</keyword>
<dbReference type="OrthoDB" id="214150at2"/>
<dbReference type="Gene3D" id="3.90.1150.200">
    <property type="match status" value="1"/>
</dbReference>
<reference evidence="2 3" key="1">
    <citation type="submission" date="2019-08" db="EMBL/GenBank/DDBJ databases">
        <title>Draft genome sequence of Ulvibacter marinus type strain NBRC 109484.</title>
        <authorList>
            <person name="Kawano K."/>
            <person name="Ushijima N."/>
            <person name="Kihara M."/>
            <person name="Itoh H."/>
        </authorList>
    </citation>
    <scope>NUCLEOTIDE SEQUENCE [LARGE SCALE GENOMIC DNA]</scope>
    <source>
        <strain evidence="2 3">NBRC 109484</strain>
    </source>
</reference>
<gene>
    <name evidence="2" type="primary">ydeI</name>
    <name evidence="2" type="ORF">ULMA_11690</name>
</gene>
<dbReference type="Pfam" id="PF08818">
    <property type="entry name" value="DUF1801"/>
    <property type="match status" value="1"/>
</dbReference>
<dbReference type="RefSeq" id="WP_151673138.1">
    <property type="nucleotide sequence ID" value="NZ_BKCG01000002.1"/>
</dbReference>
<evidence type="ECO:0000313" key="3">
    <source>
        <dbReference type="Proteomes" id="UP000326509"/>
    </source>
</evidence>
<feature type="domain" description="YdhG-like" evidence="1">
    <location>
        <begin position="17"/>
        <end position="113"/>
    </location>
</feature>
<dbReference type="SUPFAM" id="SSF159888">
    <property type="entry name" value="YdhG-like"/>
    <property type="match status" value="1"/>
</dbReference>
<comment type="caution">
    <text evidence="2">The sequence shown here is derived from an EMBL/GenBank/DDBJ whole genome shotgun (WGS) entry which is preliminary data.</text>
</comment>
<proteinExistence type="predicted"/>
<evidence type="ECO:0000313" key="2">
    <source>
        <dbReference type="EMBL" id="GER59061.1"/>
    </source>
</evidence>
<organism evidence="2 3">
    <name type="scientific">Patiriisocius marinus</name>
    <dbReference type="NCBI Taxonomy" id="1397112"/>
    <lineage>
        <taxon>Bacteria</taxon>
        <taxon>Pseudomonadati</taxon>
        <taxon>Bacteroidota</taxon>
        <taxon>Flavobacteriia</taxon>
        <taxon>Flavobacteriales</taxon>
        <taxon>Flavobacteriaceae</taxon>
        <taxon>Patiriisocius</taxon>
    </lineage>
</organism>
<sequence length="197" mass="22711">MSSNIKVDNFIKKQEKWQAEMIAIRKVFNSTELTEDLKWGAPIYTFQNKNIVGMVGFKKHLGIWFHQGVFLKDPYNKLVLAEKSTAKALRHWKILEGETINYNVLKAYVLEAIENQKAGIELKPKKKEAVNSSYLNNELLKNSALSTAFKLLSPGKRNEYMEHILMAKQEATKLRRIKKIIPLILDGKGLNDKYKNC</sequence>
<dbReference type="Proteomes" id="UP000326509">
    <property type="component" value="Unassembled WGS sequence"/>
</dbReference>
<dbReference type="Pfam" id="PF13376">
    <property type="entry name" value="OmdA"/>
    <property type="match status" value="1"/>
</dbReference>
<evidence type="ECO:0000259" key="1">
    <source>
        <dbReference type="Pfam" id="PF08818"/>
    </source>
</evidence>
<dbReference type="AlphaFoldDB" id="A0A5J4IZT1"/>
<dbReference type="InterPro" id="IPR014922">
    <property type="entry name" value="YdhG-like"/>
</dbReference>
<accession>A0A5J4IZT1</accession>